<feature type="domain" description="Ribosomal RNA-processing protein 7 C-terminal" evidence="4">
    <location>
        <begin position="244"/>
        <end position="334"/>
    </location>
</feature>
<dbReference type="SUPFAM" id="SSF54928">
    <property type="entry name" value="RNA-binding domain, RBD"/>
    <property type="match status" value="1"/>
</dbReference>
<dbReference type="EMBL" id="CP119908">
    <property type="protein sequence ID" value="WFD17795.1"/>
    <property type="molecule type" value="Genomic_DNA"/>
</dbReference>
<dbReference type="InterPro" id="IPR024326">
    <property type="entry name" value="RRP7_C"/>
</dbReference>
<dbReference type="AlphaFoldDB" id="A0AAF0E2M2"/>
<keyword evidence="7" id="KW-1185">Reference proteome</keyword>
<dbReference type="Gene3D" id="6.10.250.1770">
    <property type="match status" value="1"/>
</dbReference>
<dbReference type="InterPro" id="IPR040447">
    <property type="entry name" value="RRM_Rrp7"/>
</dbReference>
<dbReference type="InterPro" id="IPR040446">
    <property type="entry name" value="RRP7"/>
</dbReference>
<evidence type="ECO:0000313" key="6">
    <source>
        <dbReference type="EMBL" id="WFD17795.1"/>
    </source>
</evidence>
<dbReference type="GO" id="GO:0000028">
    <property type="term" value="P:ribosomal small subunit assembly"/>
    <property type="evidence" value="ECO:0007669"/>
    <property type="project" value="TreeGrafter"/>
</dbReference>
<feature type="chain" id="PRO_5042054699" description="Ribosomal RNA-processing protein 7" evidence="3">
    <location>
        <begin position="20"/>
        <end position="342"/>
    </location>
</feature>
<protein>
    <recommendedName>
        <fullName evidence="8">Ribosomal RNA-processing protein 7</fullName>
    </recommendedName>
</protein>
<gene>
    <name evidence="6" type="ORF">MCAP1_000004</name>
</gene>
<dbReference type="InterPro" id="IPR035979">
    <property type="entry name" value="RBD_domain_sf"/>
</dbReference>
<sequence length="342" mass="38559">MALSEASLAGFLLLPVSYGADANEKHVLHYMYIRPHASASEDGELPAGRTLFVVNVPVDASRDTLRELFRKAGAVESVKIHNLGDRSAQDVDDDEEESDTITETADAPADQKNAPPKVEPLPQLEPQILLSSCSSAHVVFVDDSSLERAMKLPKRFAAKPPTWPQPEARKTTSNPVGLLFFLERFRLHHPPHEVVKRHVDSAIARYTWIRSHPQWLLDQRMQGNTKSSMGVGIQAASVGPNGELLDEDGFVIVQKGNRYGRSGAEENTFAAITPDFEEEMRQNPEKKKPKELADFYRFQFREKKRQQFANLRAQFEADKKKVAQRKALLRYKPYVHVSDPSY</sequence>
<dbReference type="GO" id="GO:0006364">
    <property type="term" value="P:rRNA processing"/>
    <property type="evidence" value="ECO:0007669"/>
    <property type="project" value="TreeGrafter"/>
</dbReference>
<dbReference type="Proteomes" id="UP001220961">
    <property type="component" value="Chromosome 1"/>
</dbReference>
<evidence type="ECO:0000256" key="3">
    <source>
        <dbReference type="SAM" id="SignalP"/>
    </source>
</evidence>
<dbReference type="Pfam" id="PF17799">
    <property type="entry name" value="RRM_Rrp7"/>
    <property type="match status" value="1"/>
</dbReference>
<dbReference type="CDD" id="cd12293">
    <property type="entry name" value="dRRM_Rrp7p"/>
    <property type="match status" value="1"/>
</dbReference>
<dbReference type="CDD" id="cd12950">
    <property type="entry name" value="RRP7_Rrp7p"/>
    <property type="match status" value="1"/>
</dbReference>
<evidence type="ECO:0000313" key="7">
    <source>
        <dbReference type="Proteomes" id="UP001220961"/>
    </source>
</evidence>
<evidence type="ECO:0008006" key="8">
    <source>
        <dbReference type="Google" id="ProtNLM"/>
    </source>
</evidence>
<evidence type="ECO:0000256" key="1">
    <source>
        <dbReference type="ARBA" id="ARBA00006110"/>
    </source>
</evidence>
<feature type="compositionally biased region" description="Acidic residues" evidence="2">
    <location>
        <begin position="90"/>
        <end position="100"/>
    </location>
</feature>
<name>A0AAF0E2M2_9BASI</name>
<dbReference type="Pfam" id="PF12923">
    <property type="entry name" value="RRP7"/>
    <property type="match status" value="1"/>
</dbReference>
<evidence type="ECO:0000259" key="5">
    <source>
        <dbReference type="Pfam" id="PF17799"/>
    </source>
</evidence>
<dbReference type="GO" id="GO:0032545">
    <property type="term" value="C:CURI complex"/>
    <property type="evidence" value="ECO:0007669"/>
    <property type="project" value="TreeGrafter"/>
</dbReference>
<dbReference type="InterPro" id="IPR012677">
    <property type="entry name" value="Nucleotide-bd_a/b_plait_sf"/>
</dbReference>
<keyword evidence="3" id="KW-0732">Signal</keyword>
<dbReference type="GO" id="GO:0003676">
    <property type="term" value="F:nucleic acid binding"/>
    <property type="evidence" value="ECO:0007669"/>
    <property type="project" value="InterPro"/>
</dbReference>
<evidence type="ECO:0000256" key="2">
    <source>
        <dbReference type="SAM" id="MobiDB-lite"/>
    </source>
</evidence>
<feature type="signal peptide" evidence="3">
    <location>
        <begin position="1"/>
        <end position="19"/>
    </location>
</feature>
<organism evidence="6 7">
    <name type="scientific">Malassezia caprae</name>
    <dbReference type="NCBI Taxonomy" id="1381934"/>
    <lineage>
        <taxon>Eukaryota</taxon>
        <taxon>Fungi</taxon>
        <taxon>Dikarya</taxon>
        <taxon>Basidiomycota</taxon>
        <taxon>Ustilaginomycotina</taxon>
        <taxon>Malasseziomycetes</taxon>
        <taxon>Malasseziales</taxon>
        <taxon>Malasseziaceae</taxon>
        <taxon>Malassezia</taxon>
    </lineage>
</organism>
<dbReference type="Gene3D" id="3.30.70.330">
    <property type="match status" value="1"/>
</dbReference>
<dbReference type="GO" id="GO:0034456">
    <property type="term" value="C:UTP-C complex"/>
    <property type="evidence" value="ECO:0007669"/>
    <property type="project" value="TreeGrafter"/>
</dbReference>
<dbReference type="PANTHER" id="PTHR13191:SF0">
    <property type="entry name" value="RIBOSOMAL RNA-PROCESSING PROTEIN 7 HOMOLOG A-RELATED"/>
    <property type="match status" value="1"/>
</dbReference>
<proteinExistence type="inferred from homology"/>
<evidence type="ECO:0000259" key="4">
    <source>
        <dbReference type="Pfam" id="PF12923"/>
    </source>
</evidence>
<feature type="region of interest" description="Disordered" evidence="2">
    <location>
        <begin position="85"/>
        <end position="120"/>
    </location>
</feature>
<dbReference type="PANTHER" id="PTHR13191">
    <property type="entry name" value="RIBOSOMAL RNA PROCESSING PROTEIN 7-RELATED"/>
    <property type="match status" value="1"/>
</dbReference>
<reference evidence="6" key="1">
    <citation type="submission" date="2023-03" db="EMBL/GenBank/DDBJ databases">
        <title>Mating type loci evolution in Malassezia.</title>
        <authorList>
            <person name="Coelho M.A."/>
        </authorList>
    </citation>
    <scope>NUCLEOTIDE SEQUENCE</scope>
    <source>
        <strain evidence="6">CBS 10434</strain>
    </source>
</reference>
<feature type="domain" description="Rrp7 RRM-like N-terminal" evidence="5">
    <location>
        <begin position="8"/>
        <end position="171"/>
    </location>
</feature>
<comment type="similarity">
    <text evidence="1">Belongs to the RRP7 family.</text>
</comment>
<accession>A0AAF0E2M2</accession>